<sequence length="240" mass="27153">MAIANWKKEGTVAVVTLSNGANLQNLDFSTRLNEIFDEVLADDGVYALVLTSDDVKNFSQGVDIEWLGQRLQENDFDAMKAFMYTTNRVFKRLLQMPIPTIAAINGHAFGNGAMLACACDFRFMKRDRGFFCFPEVDISIPFLPGMIAFVRKAIPEYKFNELKLTGKRVGADEMEVHHIIEKASANVEELMSDALGFAATFHKKRGIFGEHKKRMHKAIIEVMEKEDAVFIETLDLFIKE</sequence>
<name>A0A1W2C2B0_9BACT</name>
<dbReference type="CDD" id="cd06558">
    <property type="entry name" value="crotonase-like"/>
    <property type="match status" value="1"/>
</dbReference>
<dbReference type="Proteomes" id="UP000192418">
    <property type="component" value="Unassembled WGS sequence"/>
</dbReference>
<dbReference type="Gene3D" id="3.90.226.10">
    <property type="entry name" value="2-enoyl-CoA Hydratase, Chain A, domain 1"/>
    <property type="match status" value="1"/>
</dbReference>
<dbReference type="OrthoDB" id="5365311at2"/>
<dbReference type="PANTHER" id="PTHR11941">
    <property type="entry name" value="ENOYL-COA HYDRATASE-RELATED"/>
    <property type="match status" value="1"/>
</dbReference>
<dbReference type="RefSeq" id="WP_084069255.1">
    <property type="nucleotide sequence ID" value="NZ_FWXY01000010.1"/>
</dbReference>
<protein>
    <submittedName>
        <fullName evidence="1">Enoyl-CoA hydratase/carnithine racemase</fullName>
    </submittedName>
</protein>
<dbReference type="InterPro" id="IPR001753">
    <property type="entry name" value="Enoyl-CoA_hydra/iso"/>
</dbReference>
<evidence type="ECO:0000313" key="2">
    <source>
        <dbReference type="Proteomes" id="UP000192418"/>
    </source>
</evidence>
<keyword evidence="2" id="KW-1185">Reference proteome</keyword>
<dbReference type="AlphaFoldDB" id="A0A1W2C2B0"/>
<reference evidence="1 2" key="1">
    <citation type="submission" date="2017-04" db="EMBL/GenBank/DDBJ databases">
        <authorList>
            <person name="Afonso C.L."/>
            <person name="Miller P.J."/>
            <person name="Scott M.A."/>
            <person name="Spackman E."/>
            <person name="Goraichik I."/>
            <person name="Dimitrov K.M."/>
            <person name="Suarez D.L."/>
            <person name="Swayne D.E."/>
        </authorList>
    </citation>
    <scope>NUCLEOTIDE SEQUENCE [LARGE SCALE GENOMIC DNA]</scope>
    <source>
        <strain evidence="1 2">DSM 3385</strain>
    </source>
</reference>
<accession>A0A1W2C2B0</accession>
<dbReference type="GO" id="GO:0006635">
    <property type="term" value="P:fatty acid beta-oxidation"/>
    <property type="evidence" value="ECO:0007669"/>
    <property type="project" value="TreeGrafter"/>
</dbReference>
<dbReference type="EMBL" id="FWXY01000010">
    <property type="protein sequence ID" value="SMC79154.1"/>
    <property type="molecule type" value="Genomic_DNA"/>
</dbReference>
<dbReference type="GO" id="GO:0004165">
    <property type="term" value="F:delta(3)-delta(2)-enoyl-CoA isomerase activity"/>
    <property type="evidence" value="ECO:0007669"/>
    <property type="project" value="TreeGrafter"/>
</dbReference>
<evidence type="ECO:0000313" key="1">
    <source>
        <dbReference type="EMBL" id="SMC79154.1"/>
    </source>
</evidence>
<gene>
    <name evidence="1" type="ORF">SAMN02746065_11074</name>
</gene>
<proteinExistence type="predicted"/>
<dbReference type="STRING" id="1121400.SAMN02746065_11074"/>
<dbReference type="InterPro" id="IPR029045">
    <property type="entry name" value="ClpP/crotonase-like_dom_sf"/>
</dbReference>
<dbReference type="Pfam" id="PF00378">
    <property type="entry name" value="ECH_1"/>
    <property type="match status" value="1"/>
</dbReference>
<dbReference type="SUPFAM" id="SSF52096">
    <property type="entry name" value="ClpP/crotonase"/>
    <property type="match status" value="1"/>
</dbReference>
<organism evidence="1 2">
    <name type="scientific">Desulfocicer vacuolatum DSM 3385</name>
    <dbReference type="NCBI Taxonomy" id="1121400"/>
    <lineage>
        <taxon>Bacteria</taxon>
        <taxon>Pseudomonadati</taxon>
        <taxon>Thermodesulfobacteriota</taxon>
        <taxon>Desulfobacteria</taxon>
        <taxon>Desulfobacterales</taxon>
        <taxon>Desulfobacteraceae</taxon>
        <taxon>Desulfocicer</taxon>
    </lineage>
</organism>
<dbReference type="PANTHER" id="PTHR11941:SF75">
    <property type="entry name" value="ENOYL-COA HYDRATASE_ISOMERASE FAMILY PROTEIN"/>
    <property type="match status" value="1"/>
</dbReference>